<evidence type="ECO:0000313" key="8">
    <source>
        <dbReference type="EMBL" id="CEO99637.1"/>
    </source>
</evidence>
<dbReference type="PANTHER" id="PTHR10853">
    <property type="entry name" value="PELOTA"/>
    <property type="match status" value="1"/>
</dbReference>
<name>A0A0G4IWP2_PLABS</name>
<dbReference type="EMBL" id="CDSF01000092">
    <property type="protein sequence ID" value="CEO99637.1"/>
    <property type="molecule type" value="Genomic_DNA"/>
</dbReference>
<keyword evidence="9" id="KW-0496">Mitochondrion</keyword>
<keyword evidence="10" id="KW-1185">Reference proteome</keyword>
<dbReference type="InterPro" id="IPR004405">
    <property type="entry name" value="TF_pelota"/>
</dbReference>
<reference evidence="9 11" key="2">
    <citation type="submission" date="2018-03" db="EMBL/GenBank/DDBJ databases">
        <authorList>
            <person name="Fogelqvist J."/>
        </authorList>
    </citation>
    <scope>NUCLEOTIDE SEQUENCE [LARGE SCALE GENOMIC DNA]</scope>
</reference>
<protein>
    <recommendedName>
        <fullName evidence="6">Protein pelota homolog</fullName>
    </recommendedName>
</protein>
<evidence type="ECO:0000313" key="10">
    <source>
        <dbReference type="Proteomes" id="UP000039324"/>
    </source>
</evidence>
<evidence type="ECO:0000256" key="6">
    <source>
        <dbReference type="RuleBase" id="RU362019"/>
    </source>
</evidence>
<comment type="function">
    <text evidence="6">Component of the Pelota-HBS1L complex, a complex that recognizes stalled ribosomes and triggers the No-Go Decay (NGD) pathway. In the Pelota-HBS1L complex, pelo recognizes ribosomes stalled at the 3' end of an mRNA and engages stalled ribosomes by destabilizing mRNA in the mRNA channel.</text>
</comment>
<dbReference type="Proteomes" id="UP000290189">
    <property type="component" value="Unassembled WGS sequence"/>
</dbReference>
<evidence type="ECO:0000313" key="9">
    <source>
        <dbReference type="EMBL" id="SPQ98028.1"/>
    </source>
</evidence>
<dbReference type="SMART" id="SM01194">
    <property type="entry name" value="eRF1_1"/>
    <property type="match status" value="1"/>
</dbReference>
<dbReference type="Gene3D" id="2.30.30.870">
    <property type="entry name" value="Pelota, domain A"/>
    <property type="match status" value="1"/>
</dbReference>
<evidence type="ECO:0000259" key="7">
    <source>
        <dbReference type="SMART" id="SM01194"/>
    </source>
</evidence>
<evidence type="ECO:0000256" key="2">
    <source>
        <dbReference type="ARBA" id="ARBA00004496"/>
    </source>
</evidence>
<evidence type="ECO:0000256" key="3">
    <source>
        <dbReference type="ARBA" id="ARBA00009504"/>
    </source>
</evidence>
<comment type="cofactor">
    <cofactor evidence="1 6">
        <name>a divalent metal cation</name>
        <dbReference type="ChEBI" id="CHEBI:60240"/>
    </cofactor>
</comment>
<dbReference type="InterPro" id="IPR058547">
    <property type="entry name" value="Pelota_N"/>
</dbReference>
<dbReference type="InterPro" id="IPR005141">
    <property type="entry name" value="eRF1_2"/>
</dbReference>
<dbReference type="GO" id="GO:0070651">
    <property type="term" value="P:nonfunctional rRNA decay"/>
    <property type="evidence" value="ECO:0007669"/>
    <property type="project" value="TreeGrafter"/>
</dbReference>
<dbReference type="Gene3D" id="3.30.420.60">
    <property type="entry name" value="eRF1 domain 2"/>
    <property type="match status" value="1"/>
</dbReference>
<dbReference type="NCBIfam" id="TIGR00111">
    <property type="entry name" value="pelota"/>
    <property type="match status" value="1"/>
</dbReference>
<sequence>MRVLHKQLEPDGEGSIKMQADTSEDMWHLYNLLAHDDKVTSVTTRKVQNVSATGSTTSAKVTMKITLSVEDIDYDPTGHTIRIKGKNLQENKFVKVGQYHTVELGINRPVSLWKPCWDAIYLDRLHMASDASATAEAAVILMQPGLAHVNLITSHMTSTVARIETAIPKKRVGSTTRHDKGVARFYDNVVNAIVAKIRFDIVKCVIVGSPGFLKDDFLTYMFDQAVKRDLKVLLANKAKFRGVGCSSAHMQSLKEVLTDPGVAQLIENTKAIDEVKALDDFYAMLNVDPNRAFYGYDHVLQASNEQAIEALLVTDELFRSADVAERQRYVDLVERTKDNNGHVFIFSTQHPSGQQLKELTGIAALLRFPIHVESDHETVSSSSSSSDTDDNPQQ</sequence>
<dbReference type="EMBL" id="OVEO01000008">
    <property type="protein sequence ID" value="SPQ98028.1"/>
    <property type="molecule type" value="Genomic_DNA"/>
</dbReference>
<accession>A0A0G4IWP2</accession>
<dbReference type="GO" id="GO:0046872">
    <property type="term" value="F:metal ion binding"/>
    <property type="evidence" value="ECO:0007669"/>
    <property type="project" value="UniProtKB-KW"/>
</dbReference>
<dbReference type="FunFam" id="2.30.30.870:FF:000001">
    <property type="entry name" value="Protein pelota homolog"/>
    <property type="match status" value="1"/>
</dbReference>
<evidence type="ECO:0000313" key="11">
    <source>
        <dbReference type="Proteomes" id="UP000290189"/>
    </source>
</evidence>
<dbReference type="STRING" id="37360.A0A0G4IWP2"/>
<feature type="domain" description="eRF1/Pelota-like N-terminal" evidence="7">
    <location>
        <begin position="1"/>
        <end position="130"/>
    </location>
</feature>
<dbReference type="GO" id="GO:0070966">
    <property type="term" value="P:nuclear-transcribed mRNA catabolic process, no-go decay"/>
    <property type="evidence" value="ECO:0007669"/>
    <property type="project" value="InterPro"/>
</dbReference>
<reference evidence="8 10" key="1">
    <citation type="submission" date="2015-02" db="EMBL/GenBank/DDBJ databases">
        <authorList>
            <person name="Chooi Y.-H."/>
        </authorList>
    </citation>
    <scope>NUCLEOTIDE SEQUENCE [LARGE SCALE GENOMIC DNA]</scope>
    <source>
        <strain evidence="8">E3</strain>
    </source>
</reference>
<gene>
    <name evidence="8" type="ORF">PBRA_007370</name>
    <name evidence="9" type="ORF">PLBR_LOCUS5243</name>
</gene>
<dbReference type="InterPro" id="IPR005142">
    <property type="entry name" value="eRF1_3"/>
</dbReference>
<dbReference type="OrthoDB" id="10249111at2759"/>
<evidence type="ECO:0000256" key="4">
    <source>
        <dbReference type="ARBA" id="ARBA00022490"/>
    </source>
</evidence>
<dbReference type="PANTHER" id="PTHR10853:SF0">
    <property type="entry name" value="PROTEIN PELOTA HOMOLOG"/>
    <property type="match status" value="1"/>
</dbReference>
<dbReference type="Pfam" id="PF26356">
    <property type="entry name" value="Pelota_N"/>
    <property type="match status" value="1"/>
</dbReference>
<comment type="similarity">
    <text evidence="3 6">Belongs to the eukaryotic release factor 1 family. Pelota subfamily.</text>
</comment>
<dbReference type="SUPFAM" id="SSF53137">
    <property type="entry name" value="Translational machinery components"/>
    <property type="match status" value="1"/>
</dbReference>
<dbReference type="InterPro" id="IPR029064">
    <property type="entry name" value="Ribosomal_eL30-like_sf"/>
</dbReference>
<evidence type="ECO:0000256" key="5">
    <source>
        <dbReference type="ARBA" id="ARBA00022723"/>
    </source>
</evidence>
<dbReference type="Proteomes" id="UP000039324">
    <property type="component" value="Unassembled WGS sequence"/>
</dbReference>
<dbReference type="Pfam" id="PF03464">
    <property type="entry name" value="eRF1_2"/>
    <property type="match status" value="1"/>
</dbReference>
<organism evidence="8 10">
    <name type="scientific">Plasmodiophora brassicae</name>
    <name type="common">Clubroot disease agent</name>
    <dbReference type="NCBI Taxonomy" id="37360"/>
    <lineage>
        <taxon>Eukaryota</taxon>
        <taxon>Sar</taxon>
        <taxon>Rhizaria</taxon>
        <taxon>Endomyxa</taxon>
        <taxon>Phytomyxea</taxon>
        <taxon>Plasmodiophorida</taxon>
        <taxon>Plasmodiophoridae</taxon>
        <taxon>Plasmodiophora</taxon>
    </lineage>
</organism>
<dbReference type="AlphaFoldDB" id="A0A0G4IWP2"/>
<keyword evidence="4 6" id="KW-0963">Cytoplasm</keyword>
<dbReference type="Pfam" id="PF03465">
    <property type="entry name" value="eRF1_3"/>
    <property type="match status" value="1"/>
</dbReference>
<comment type="subcellular location">
    <subcellularLocation>
        <location evidence="2 6">Cytoplasm</location>
    </subcellularLocation>
</comment>
<dbReference type="InterPro" id="IPR005140">
    <property type="entry name" value="eRF1_Pelota-like_N"/>
</dbReference>
<geneLocation type="mitochondrion" evidence="9"/>
<dbReference type="InterPro" id="IPR038069">
    <property type="entry name" value="Pelota/DOM34_N"/>
</dbReference>
<dbReference type="SUPFAM" id="SSF159065">
    <property type="entry name" value="Dom34/Pelota N-terminal domain-like"/>
    <property type="match status" value="1"/>
</dbReference>
<dbReference type="Gene3D" id="3.30.1330.30">
    <property type="match status" value="1"/>
</dbReference>
<dbReference type="GO" id="GO:0005737">
    <property type="term" value="C:cytoplasm"/>
    <property type="evidence" value="ECO:0007669"/>
    <property type="project" value="UniProtKB-SubCell"/>
</dbReference>
<dbReference type="GO" id="GO:0070481">
    <property type="term" value="P:nuclear-transcribed mRNA catabolic process, non-stop decay"/>
    <property type="evidence" value="ECO:0007669"/>
    <property type="project" value="InterPro"/>
</dbReference>
<evidence type="ECO:0000256" key="1">
    <source>
        <dbReference type="ARBA" id="ARBA00001968"/>
    </source>
</evidence>
<dbReference type="OMA" id="DDLWHLK"/>
<dbReference type="SUPFAM" id="SSF55315">
    <property type="entry name" value="L30e-like"/>
    <property type="match status" value="1"/>
</dbReference>
<dbReference type="InterPro" id="IPR042226">
    <property type="entry name" value="eFR1_2_sf"/>
</dbReference>
<dbReference type="GO" id="GO:0071025">
    <property type="term" value="P:RNA surveillance"/>
    <property type="evidence" value="ECO:0007669"/>
    <property type="project" value="InterPro"/>
</dbReference>
<proteinExistence type="inferred from homology"/>
<dbReference type="FunFam" id="3.30.1330.30:FF:000008">
    <property type="entry name" value="Protein pelota homolog"/>
    <property type="match status" value="1"/>
</dbReference>
<keyword evidence="5 6" id="KW-0479">Metal-binding</keyword>
<dbReference type="GO" id="GO:0032790">
    <property type="term" value="P:ribosome disassembly"/>
    <property type="evidence" value="ECO:0007669"/>
    <property type="project" value="TreeGrafter"/>
</dbReference>